<dbReference type="InterPro" id="IPR043915">
    <property type="entry name" value="P9_TM"/>
</dbReference>
<evidence type="ECO:0000256" key="1">
    <source>
        <dbReference type="SAM" id="Coils"/>
    </source>
</evidence>
<protein>
    <recommendedName>
        <fullName evidence="3">Minor capsid protein P9 transmembrane helices domain-containing protein</fullName>
    </recommendedName>
</protein>
<feature type="domain" description="Minor capsid protein P9 transmembrane helices" evidence="3">
    <location>
        <begin position="5"/>
        <end position="73"/>
    </location>
</feature>
<feature type="coiled-coil region" evidence="1">
    <location>
        <begin position="78"/>
        <end position="105"/>
    </location>
</feature>
<accession>A0A6C0BXM0</accession>
<organism evidence="4">
    <name type="scientific">viral metagenome</name>
    <dbReference type="NCBI Taxonomy" id="1070528"/>
    <lineage>
        <taxon>unclassified sequences</taxon>
        <taxon>metagenomes</taxon>
        <taxon>organismal metagenomes</taxon>
    </lineage>
</organism>
<dbReference type="Pfam" id="PF19066">
    <property type="entry name" value="P9_TM"/>
    <property type="match status" value="1"/>
</dbReference>
<keyword evidence="2" id="KW-1133">Transmembrane helix</keyword>
<reference evidence="4" key="1">
    <citation type="journal article" date="2020" name="Nature">
        <title>Giant virus diversity and host interactions through global metagenomics.</title>
        <authorList>
            <person name="Schulz F."/>
            <person name="Roux S."/>
            <person name="Paez-Espino D."/>
            <person name="Jungbluth S."/>
            <person name="Walsh D.A."/>
            <person name="Denef V.J."/>
            <person name="McMahon K.D."/>
            <person name="Konstantinidis K.T."/>
            <person name="Eloe-Fadrosh E.A."/>
            <person name="Kyrpides N.C."/>
            <person name="Woyke T."/>
        </authorList>
    </citation>
    <scope>NUCLEOTIDE SEQUENCE</scope>
    <source>
        <strain evidence="4">GVMAG-M-3300020169-51</strain>
    </source>
</reference>
<evidence type="ECO:0000259" key="3">
    <source>
        <dbReference type="Pfam" id="PF19066"/>
    </source>
</evidence>
<dbReference type="AlphaFoldDB" id="A0A6C0BXM0"/>
<dbReference type="EMBL" id="MN739291">
    <property type="protein sequence ID" value="QHS97185.1"/>
    <property type="molecule type" value="Genomic_DNA"/>
</dbReference>
<evidence type="ECO:0000256" key="2">
    <source>
        <dbReference type="SAM" id="Phobius"/>
    </source>
</evidence>
<name>A0A6C0BXM0_9ZZZZ</name>
<evidence type="ECO:0000313" key="4">
    <source>
        <dbReference type="EMBL" id="QHS97185.1"/>
    </source>
</evidence>
<keyword evidence="2" id="KW-0812">Transmembrane</keyword>
<keyword evidence="2" id="KW-0472">Membrane</keyword>
<keyword evidence="1" id="KW-0175">Coiled coil</keyword>
<proteinExistence type="predicted"/>
<sequence length="211" mass="24335">MGDNFWLNKPNILLDKEHISEIWPTDDLEYPEKLNACTRLILLLALLGYFLTKSIKIPITALITIGVIVMLYKSKAGKKEKSKNIKDIKENFANLSEQYQENKEDFIEPTKENPLMNVLLPEIKNNPGRKPAAPSNNEEIEIKINEKASNIGLEKKLFRDLGDSISFDHSMRNFYTMPNTQIPNNQKKFAEFCYGNMPSCKDVENKDRMFC</sequence>
<feature type="transmembrane region" description="Helical" evidence="2">
    <location>
        <begin position="40"/>
        <end position="72"/>
    </location>
</feature>